<accession>A0A1J7J3Q8</accession>
<dbReference type="OrthoDB" id="5073671at2759"/>
<protein>
    <recommendedName>
        <fullName evidence="4">Phospholipid scramblase</fullName>
    </recommendedName>
</protein>
<evidence type="ECO:0000256" key="1">
    <source>
        <dbReference type="SAM" id="MobiDB-lite"/>
    </source>
</evidence>
<gene>
    <name evidence="2" type="ORF">CONLIGDRAFT_454454</name>
</gene>
<name>A0A1J7J3Q8_9PEZI</name>
<evidence type="ECO:0000313" key="2">
    <source>
        <dbReference type="EMBL" id="OIW27921.1"/>
    </source>
</evidence>
<feature type="region of interest" description="Disordered" evidence="1">
    <location>
        <begin position="1"/>
        <end position="41"/>
    </location>
</feature>
<reference evidence="2 3" key="1">
    <citation type="submission" date="2016-10" db="EMBL/GenBank/DDBJ databases">
        <title>Draft genome sequence of Coniochaeta ligniaria NRRL30616, a lignocellulolytic fungus for bioabatement of inhibitors in plant biomass hydrolysates.</title>
        <authorList>
            <consortium name="DOE Joint Genome Institute"/>
            <person name="Jimenez D.J."/>
            <person name="Hector R.E."/>
            <person name="Riley R."/>
            <person name="Sun H."/>
            <person name="Grigoriev I.V."/>
            <person name="Van Elsas J.D."/>
            <person name="Nichols N.N."/>
        </authorList>
    </citation>
    <scope>NUCLEOTIDE SEQUENCE [LARGE SCALE GENOMIC DNA]</scope>
    <source>
        <strain evidence="2 3">NRRL 30616</strain>
    </source>
</reference>
<keyword evidence="3" id="KW-1185">Reference proteome</keyword>
<dbReference type="EMBL" id="KV875099">
    <property type="protein sequence ID" value="OIW27921.1"/>
    <property type="molecule type" value="Genomic_DNA"/>
</dbReference>
<evidence type="ECO:0000313" key="3">
    <source>
        <dbReference type="Proteomes" id="UP000182658"/>
    </source>
</evidence>
<dbReference type="InParanoid" id="A0A1J7J3Q8"/>
<dbReference type="Proteomes" id="UP000182658">
    <property type="component" value="Unassembled WGS sequence"/>
</dbReference>
<sequence length="263" mass="28749">MSDAKTPAAAPRLGLETLEDDVPPAEELPAYSPPSKHPLNPQVPLAQQLQVAAGPSSSVNRQFPPEFNLYSANLLGRTFNLGEHQNAPIYVVSIHTGWSGNPDVMLHTSTSANSPPLATANFRTFTNDTTIKLPPLNPRSYVTETTLKGSMFGRTWSFSIEIPGPNGQLRSEPFEWRHSRGEDVNTLGSVWGTGWKLVRLLGEGKEVVAVFTEGTMSLSKKFSFKFRGAGETGVLGERWAVMAVISAMAIWEKNRRTKNNSAN</sequence>
<dbReference type="AlphaFoldDB" id="A0A1J7J3Q8"/>
<organism evidence="2 3">
    <name type="scientific">Coniochaeta ligniaria NRRL 30616</name>
    <dbReference type="NCBI Taxonomy" id="1408157"/>
    <lineage>
        <taxon>Eukaryota</taxon>
        <taxon>Fungi</taxon>
        <taxon>Dikarya</taxon>
        <taxon>Ascomycota</taxon>
        <taxon>Pezizomycotina</taxon>
        <taxon>Sordariomycetes</taxon>
        <taxon>Sordariomycetidae</taxon>
        <taxon>Coniochaetales</taxon>
        <taxon>Coniochaetaceae</taxon>
        <taxon>Coniochaeta</taxon>
    </lineage>
</organism>
<proteinExistence type="predicted"/>
<evidence type="ECO:0008006" key="4">
    <source>
        <dbReference type="Google" id="ProtNLM"/>
    </source>
</evidence>